<keyword evidence="2" id="KW-1185">Reference proteome</keyword>
<dbReference type="RefSeq" id="WP_091807883.1">
    <property type="nucleotide sequence ID" value="NZ_CP016353.1"/>
</dbReference>
<dbReference type="SUPFAM" id="SSF56601">
    <property type="entry name" value="beta-lactamase/transpeptidase-like"/>
    <property type="match status" value="1"/>
</dbReference>
<dbReference type="InterPro" id="IPR000871">
    <property type="entry name" value="Beta-lactam_class-A"/>
</dbReference>
<proteinExistence type="predicted"/>
<name>A0A1G6UU77_9PSEU</name>
<dbReference type="InterPro" id="IPR012338">
    <property type="entry name" value="Beta-lactam/transpept-like"/>
</dbReference>
<dbReference type="STRING" id="530584.SAMN05421630_108223"/>
<evidence type="ECO:0000313" key="2">
    <source>
        <dbReference type="Proteomes" id="UP000199494"/>
    </source>
</evidence>
<dbReference type="GO" id="GO:0008800">
    <property type="term" value="F:beta-lactamase activity"/>
    <property type="evidence" value="ECO:0007669"/>
    <property type="project" value="InterPro"/>
</dbReference>
<dbReference type="EMBL" id="FMZE01000008">
    <property type="protein sequence ID" value="SDD44851.1"/>
    <property type="molecule type" value="Genomic_DNA"/>
</dbReference>
<dbReference type="Gene3D" id="3.40.710.10">
    <property type="entry name" value="DD-peptidase/beta-lactamase superfamily"/>
    <property type="match status" value="1"/>
</dbReference>
<dbReference type="AlphaFoldDB" id="A0A1G6UU77"/>
<dbReference type="Proteomes" id="UP000199494">
    <property type="component" value="Unassembled WGS sequence"/>
</dbReference>
<evidence type="ECO:0000313" key="1">
    <source>
        <dbReference type="EMBL" id="SDD44851.1"/>
    </source>
</evidence>
<reference evidence="1 2" key="1">
    <citation type="submission" date="2016-10" db="EMBL/GenBank/DDBJ databases">
        <authorList>
            <person name="de Groot N.N."/>
        </authorList>
    </citation>
    <scope>NUCLEOTIDE SEQUENCE [LARGE SCALE GENOMIC DNA]</scope>
    <source>
        <strain evidence="1 2">CGMCC 4.5506</strain>
    </source>
</reference>
<accession>A0A1G6UU77</accession>
<dbReference type="PANTHER" id="PTHR35333:SF3">
    <property type="entry name" value="BETA-LACTAMASE-TYPE TRANSPEPTIDASE FOLD CONTAINING PROTEIN"/>
    <property type="match status" value="1"/>
</dbReference>
<sequence>MNRRTVALCLLASGLLAATVVGVTTDGGAVARSGDRVPAVSSTGPLNAVKPVDCRTTTRGDAALAQEVAAAITEVAPGTRVGLAVHDRLTNTTITSLNADEPFYTASVVKLLIAIAVLHEANWQVPEGQDRADLAAMLSGSSDPVASALWGAHGATDINHEVSALLGLGGTSPPSQPGQWEMTRMSPRDVVRVYEFIDTEMPGPARDFVVGALADATRVAIDGFDQYFGIPDALPGAEKAVKQGWMHIRNGLVLNTTGMIGAEGRYVVALLTEGPAASTFDPATTALTRGVAVLAPTLTGPEG</sequence>
<organism evidence="1 2">
    <name type="scientific">Prauserella marina</name>
    <dbReference type="NCBI Taxonomy" id="530584"/>
    <lineage>
        <taxon>Bacteria</taxon>
        <taxon>Bacillati</taxon>
        <taxon>Actinomycetota</taxon>
        <taxon>Actinomycetes</taxon>
        <taxon>Pseudonocardiales</taxon>
        <taxon>Pseudonocardiaceae</taxon>
        <taxon>Prauserella</taxon>
    </lineage>
</organism>
<dbReference type="GO" id="GO:0046677">
    <property type="term" value="P:response to antibiotic"/>
    <property type="evidence" value="ECO:0007669"/>
    <property type="project" value="InterPro"/>
</dbReference>
<protein>
    <submittedName>
        <fullName evidence="1">Uncharacterized protein</fullName>
    </submittedName>
</protein>
<gene>
    <name evidence="1" type="ORF">SAMN05421630_108223</name>
</gene>
<dbReference type="GO" id="GO:0030655">
    <property type="term" value="P:beta-lactam antibiotic catabolic process"/>
    <property type="evidence" value="ECO:0007669"/>
    <property type="project" value="InterPro"/>
</dbReference>
<dbReference type="OrthoDB" id="4981298at2"/>
<dbReference type="PANTHER" id="PTHR35333">
    <property type="entry name" value="BETA-LACTAMASE"/>
    <property type="match status" value="1"/>
</dbReference>